<keyword evidence="3" id="KW-1185">Reference proteome</keyword>
<dbReference type="Pfam" id="PF14252">
    <property type="entry name" value="DUF4347"/>
    <property type="match status" value="1"/>
</dbReference>
<protein>
    <recommendedName>
        <fullName evidence="1">DUF4347 domain-containing protein</fullName>
    </recommendedName>
</protein>
<dbReference type="InterPro" id="IPR025592">
    <property type="entry name" value="DUF4347"/>
</dbReference>
<sequence length="271" mass="30135">MHLTLVSYPSSVDTEIENAVPRMDGWSAPRERAVARCDEPAEILDRVKHTVHRSGRPSFIQRLDVFGHGHPGSLTLGDPGGPRGITRKTDSDFWRDLQELETCLTPDAQVRLLGCDTGVGLDGFTLVKELAKRLERVVLAPRAEIRWSDFGSTGFDDELARKYLVSSQTLTAPVSALLREGPVPIVDKYRPWLERLQPGYLAEGYVDMPAATLDATGKVGDMRIQVRCARRVIAFTSPGQSLPYLCRWLDREPAPSLMELSERLGLQLMAV</sequence>
<evidence type="ECO:0000313" key="3">
    <source>
        <dbReference type="Proteomes" id="UP001342631"/>
    </source>
</evidence>
<organism evidence="2 3">
    <name type="scientific">Corallococcus caeni</name>
    <dbReference type="NCBI Taxonomy" id="3082388"/>
    <lineage>
        <taxon>Bacteria</taxon>
        <taxon>Pseudomonadati</taxon>
        <taxon>Myxococcota</taxon>
        <taxon>Myxococcia</taxon>
        <taxon>Myxococcales</taxon>
        <taxon>Cystobacterineae</taxon>
        <taxon>Myxococcaceae</taxon>
        <taxon>Corallococcus</taxon>
    </lineage>
</organism>
<accession>A0ABQ6QRB9</accession>
<reference evidence="2 3" key="1">
    <citation type="journal article" date="2024" name="Arch. Microbiol.">
        <title>Corallococcus caeni sp. nov., a novel myxobacterium isolated from activated sludge.</title>
        <authorList>
            <person name="Tomita S."/>
            <person name="Nakai R."/>
            <person name="Kuroda K."/>
            <person name="Kurashita H."/>
            <person name="Hatamoto M."/>
            <person name="Yamaguchi T."/>
            <person name="Narihiro T."/>
        </authorList>
    </citation>
    <scope>NUCLEOTIDE SEQUENCE [LARGE SCALE GENOMIC DNA]</scope>
    <source>
        <strain evidence="2 3">NO1</strain>
    </source>
</reference>
<name>A0ABQ6QRB9_9BACT</name>
<evidence type="ECO:0000313" key="2">
    <source>
        <dbReference type="EMBL" id="GMU06382.1"/>
    </source>
</evidence>
<dbReference type="RefSeq" id="WP_338277195.1">
    <property type="nucleotide sequence ID" value="NZ_BTTX01000002.1"/>
</dbReference>
<feature type="domain" description="DUF4347" evidence="1">
    <location>
        <begin position="58"/>
        <end position="142"/>
    </location>
</feature>
<dbReference type="EMBL" id="BTTX01000002">
    <property type="protein sequence ID" value="GMU06382.1"/>
    <property type="molecule type" value="Genomic_DNA"/>
</dbReference>
<proteinExistence type="predicted"/>
<gene>
    <name evidence="2" type="ORF">ASNO1_26350</name>
</gene>
<evidence type="ECO:0000259" key="1">
    <source>
        <dbReference type="Pfam" id="PF14252"/>
    </source>
</evidence>
<comment type="caution">
    <text evidence="2">The sequence shown here is derived from an EMBL/GenBank/DDBJ whole genome shotgun (WGS) entry which is preliminary data.</text>
</comment>
<dbReference type="Proteomes" id="UP001342631">
    <property type="component" value="Unassembled WGS sequence"/>
</dbReference>